<evidence type="ECO:0008006" key="3">
    <source>
        <dbReference type="Google" id="ProtNLM"/>
    </source>
</evidence>
<dbReference type="EMBL" id="JBIGHV010000001">
    <property type="protein sequence ID" value="MFG6428346.1"/>
    <property type="molecule type" value="Genomic_DNA"/>
</dbReference>
<sequence length="206" mass="21809">MTQASDEDDQHWLDLMAGRAAPDADARTRKEAAWLRAAMLSYRVTAPLGAPADADQRAARLLTRARDAGLLASAANDAANDAAPRRPAPRWRHALAAGVAACGLVLVFLPQSPGPDDADGITLRGAPVQRIEAADAQSRRQQMLLELRAAGFDAQPFERLGRLGLDVSLPVPLPANQAAALTRLGLAPPPGPSLQIEFVMPEPARP</sequence>
<evidence type="ECO:0000313" key="2">
    <source>
        <dbReference type="Proteomes" id="UP001606210"/>
    </source>
</evidence>
<name>A0ABW7EVH1_9BURK</name>
<evidence type="ECO:0000313" key="1">
    <source>
        <dbReference type="EMBL" id="MFG6428346.1"/>
    </source>
</evidence>
<organism evidence="1 2">
    <name type="scientific">Pelomonas parva</name>
    <dbReference type="NCBI Taxonomy" id="3299032"/>
    <lineage>
        <taxon>Bacteria</taxon>
        <taxon>Pseudomonadati</taxon>
        <taxon>Pseudomonadota</taxon>
        <taxon>Betaproteobacteria</taxon>
        <taxon>Burkholderiales</taxon>
        <taxon>Sphaerotilaceae</taxon>
        <taxon>Roseateles</taxon>
    </lineage>
</organism>
<proteinExistence type="predicted"/>
<accession>A0ABW7EVH1</accession>
<protein>
    <recommendedName>
        <fullName evidence="3">Anti-sigma factor</fullName>
    </recommendedName>
</protein>
<dbReference type="RefSeq" id="WP_394475278.1">
    <property type="nucleotide sequence ID" value="NZ_JBIGHV010000001.1"/>
</dbReference>
<reference evidence="1 2" key="1">
    <citation type="submission" date="2024-08" db="EMBL/GenBank/DDBJ databases">
        <authorList>
            <person name="Lu H."/>
        </authorList>
    </citation>
    <scope>NUCLEOTIDE SEQUENCE [LARGE SCALE GENOMIC DNA]</scope>
    <source>
        <strain evidence="1 2">LYH14W</strain>
    </source>
</reference>
<comment type="caution">
    <text evidence="1">The sequence shown here is derived from an EMBL/GenBank/DDBJ whole genome shotgun (WGS) entry which is preliminary data.</text>
</comment>
<keyword evidence="2" id="KW-1185">Reference proteome</keyword>
<dbReference type="Proteomes" id="UP001606210">
    <property type="component" value="Unassembled WGS sequence"/>
</dbReference>
<gene>
    <name evidence="1" type="ORF">ACG00Y_00385</name>
</gene>